<accession>A0A232F6S6</accession>
<proteinExistence type="predicted"/>
<dbReference type="InterPro" id="IPR004119">
    <property type="entry name" value="EcKL"/>
</dbReference>
<dbReference type="Proteomes" id="UP000215335">
    <property type="component" value="Unassembled WGS sequence"/>
</dbReference>
<evidence type="ECO:0000313" key="3">
    <source>
        <dbReference type="Proteomes" id="UP000215335"/>
    </source>
</evidence>
<dbReference type="SUPFAM" id="SSF56112">
    <property type="entry name" value="Protein kinase-like (PK-like)"/>
    <property type="match status" value="2"/>
</dbReference>
<comment type="caution">
    <text evidence="2">The sequence shown here is derived from an EMBL/GenBank/DDBJ whole genome shotgun (WGS) entry which is preliminary data.</text>
</comment>
<dbReference type="SMART" id="SM00587">
    <property type="entry name" value="CHK"/>
    <property type="match status" value="2"/>
</dbReference>
<protein>
    <recommendedName>
        <fullName evidence="1">CHK kinase-like domain-containing protein</fullName>
    </recommendedName>
</protein>
<dbReference type="EMBL" id="NNAY01000776">
    <property type="protein sequence ID" value="OXU26566.1"/>
    <property type="molecule type" value="Genomic_DNA"/>
</dbReference>
<dbReference type="PANTHER" id="PTHR11012:SF55">
    <property type="entry name" value="BHLH DOMAIN-CONTAINING PROTEIN"/>
    <property type="match status" value="1"/>
</dbReference>
<sequence>MPGGSAKIYQIELRDLEPLLRKKLGDDLELVDYAAESLLPSGENYGSTMLKVHAVIKRSRTADKEDLELVAKMLPPTDFQRAMFDSSYTFRKEAFLYEEMISSYQRLEREFGLRDEEVFDIVPEFYGARYSLTEDEGSFDDDAVLLMRNLKVLGYYTGDRREGLDLEHAKIATVALARFHALGMAMKQHKPEYFDCLKARSKALKFPDDNGFEECVNMFIRVMKQDPEIAVHSDFIEHIMPKASDPSHWFTVPPEPWSTIVHSDFWVNNIMFHKNPISNEVDDVKFVDFQNYLLMSPLRELTFFLLASMNADVMENGFDQLLNLYYEKFIDVLKRMRVDTEPFARDKFDARLKIDAYEELPHCSFMLKIMTSEVKEDEKFDNPDKFMQEDSIKMPEKIELHNVELRELESLLRKKLGDELKVINHSVEPLLPPGENYGSSILKVHVVVKKTKDADEETLDLVAKMLPPTDLQRMIFESSTTFRKEAFLYEELMPSYQRLGQELGAVDAFDIVPEFYGARYSLKGEEDFDDDAVILMQNLKVLGYYTGSRREGTDFEHARAAVKVLARFHALGFAMKLHKPEYFEILKERCKGLTPPPEQFYKEPIEALIQATSNDPEMSIHSDFVKAALSQDSSKNWGTKSIESWSTIIHSDFWVNNIMFHKDPKSNRVDDVKFVDFQNYQYMSPLRELIFFFVTSLKDDVMEHKFDELLDLYYGNFIEVLSRLKCDTNQFTREKFEERLKIDAFVQFPQSVVMLNILTADVHKDDVTSQNIFQEVLNETMLGKLRREGVRKGRSALDCKDATTHEFSAHVGLLIYFEAFMYNVLRLLGQQNSESRMMRFLMWHRKSMGLDYDRTKIAVQALARFHALGITMKHHKPDYFELIKSKSKPPELPAFASIFVRIVCGDPEIGIHSDFIKEAMAQKLKDA</sequence>
<keyword evidence="3" id="KW-1185">Reference proteome</keyword>
<dbReference type="Pfam" id="PF02958">
    <property type="entry name" value="EcKL"/>
    <property type="match status" value="3"/>
</dbReference>
<feature type="domain" description="CHK kinase-like" evidence="1">
    <location>
        <begin position="145"/>
        <end position="335"/>
    </location>
</feature>
<reference evidence="2 3" key="1">
    <citation type="journal article" date="2017" name="Curr. Biol.">
        <title>The Evolution of Venom by Co-option of Single-Copy Genes.</title>
        <authorList>
            <person name="Martinson E.O."/>
            <person name="Mrinalini"/>
            <person name="Kelkar Y.D."/>
            <person name="Chang C.H."/>
            <person name="Werren J.H."/>
        </authorList>
    </citation>
    <scope>NUCLEOTIDE SEQUENCE [LARGE SCALE GENOMIC DNA]</scope>
    <source>
        <strain evidence="2 3">Alberta</strain>
        <tissue evidence="2">Whole body</tissue>
    </source>
</reference>
<dbReference type="Gene3D" id="3.90.1200.10">
    <property type="match status" value="2"/>
</dbReference>
<feature type="domain" description="CHK kinase-like" evidence="1">
    <location>
        <begin position="534"/>
        <end position="723"/>
    </location>
</feature>
<dbReference type="InterPro" id="IPR011009">
    <property type="entry name" value="Kinase-like_dom_sf"/>
</dbReference>
<gene>
    <name evidence="2" type="ORF">TSAR_012191</name>
</gene>
<dbReference type="InterPro" id="IPR015897">
    <property type="entry name" value="CHK_kinase-like"/>
</dbReference>
<evidence type="ECO:0000313" key="2">
    <source>
        <dbReference type="EMBL" id="OXU26566.1"/>
    </source>
</evidence>
<name>A0A232F6S6_9HYME</name>
<dbReference type="OrthoDB" id="191037at2759"/>
<dbReference type="PANTHER" id="PTHR11012">
    <property type="entry name" value="PROTEIN KINASE-LIKE DOMAIN-CONTAINING"/>
    <property type="match status" value="1"/>
</dbReference>
<evidence type="ECO:0000259" key="1">
    <source>
        <dbReference type="SMART" id="SM00587"/>
    </source>
</evidence>
<dbReference type="AlphaFoldDB" id="A0A232F6S6"/>
<organism evidence="2 3">
    <name type="scientific">Trichomalopsis sarcophagae</name>
    <dbReference type="NCBI Taxonomy" id="543379"/>
    <lineage>
        <taxon>Eukaryota</taxon>
        <taxon>Metazoa</taxon>
        <taxon>Ecdysozoa</taxon>
        <taxon>Arthropoda</taxon>
        <taxon>Hexapoda</taxon>
        <taxon>Insecta</taxon>
        <taxon>Pterygota</taxon>
        <taxon>Neoptera</taxon>
        <taxon>Endopterygota</taxon>
        <taxon>Hymenoptera</taxon>
        <taxon>Apocrita</taxon>
        <taxon>Proctotrupomorpha</taxon>
        <taxon>Chalcidoidea</taxon>
        <taxon>Pteromalidae</taxon>
        <taxon>Pteromalinae</taxon>
        <taxon>Trichomalopsis</taxon>
    </lineage>
</organism>